<dbReference type="GO" id="GO:0020037">
    <property type="term" value="F:heme binding"/>
    <property type="evidence" value="ECO:0007669"/>
    <property type="project" value="InterPro"/>
</dbReference>
<evidence type="ECO:0000256" key="1">
    <source>
        <dbReference type="SAM" id="SignalP"/>
    </source>
</evidence>
<proteinExistence type="predicted"/>
<evidence type="ECO:0000313" key="2">
    <source>
        <dbReference type="EMBL" id="BBA33746.1"/>
    </source>
</evidence>
<accession>A0A250KQD5</accession>
<reference evidence="2 3" key="1">
    <citation type="submission" date="2016-12" db="EMBL/GenBank/DDBJ databases">
        <title>Genome sequencing of Methylocaldum marinum.</title>
        <authorList>
            <person name="Takeuchi M."/>
            <person name="Kamagata Y."/>
            <person name="Hiraoka S."/>
            <person name="Oshima K."/>
            <person name="Hattori M."/>
            <person name="Iwasaki W."/>
        </authorList>
    </citation>
    <scope>NUCLEOTIDE SEQUENCE [LARGE SCALE GENOMIC DNA]</scope>
    <source>
        <strain evidence="2 3">S8</strain>
    </source>
</reference>
<dbReference type="Proteomes" id="UP000266313">
    <property type="component" value="Chromosome"/>
</dbReference>
<dbReference type="Gene3D" id="1.10.760.10">
    <property type="entry name" value="Cytochrome c-like domain"/>
    <property type="match status" value="1"/>
</dbReference>
<feature type="chain" id="PRO_5012964942" evidence="1">
    <location>
        <begin position="23"/>
        <end position="105"/>
    </location>
</feature>
<keyword evidence="3" id="KW-1185">Reference proteome</keyword>
<dbReference type="KEGG" id="mmai:sS8_1790"/>
<dbReference type="InterPro" id="IPR036909">
    <property type="entry name" value="Cyt_c-like_dom_sf"/>
</dbReference>
<name>A0A250KQD5_9GAMM</name>
<dbReference type="EMBL" id="AP017928">
    <property type="protein sequence ID" value="BBA33746.1"/>
    <property type="molecule type" value="Genomic_DNA"/>
</dbReference>
<keyword evidence="1" id="KW-0732">Signal</keyword>
<feature type="signal peptide" evidence="1">
    <location>
        <begin position="1"/>
        <end position="22"/>
    </location>
</feature>
<gene>
    <name evidence="2" type="ORF">sS8_1790</name>
</gene>
<dbReference type="AlphaFoldDB" id="A0A250KQD5"/>
<evidence type="ECO:0000313" key="3">
    <source>
        <dbReference type="Proteomes" id="UP000266313"/>
    </source>
</evidence>
<sequence>MQLIRVLRVTACAAISALSVCQAVLGDDFKRPKPAAIALACGGCHGTYGQGMGSIPAIRGIPESEFIRAMQDFQSSSRSATVMDRIARGYQHQDFVGLARFFRNR</sequence>
<organism evidence="2 3">
    <name type="scientific">Methylocaldum marinum</name>
    <dbReference type="NCBI Taxonomy" id="1432792"/>
    <lineage>
        <taxon>Bacteria</taxon>
        <taxon>Pseudomonadati</taxon>
        <taxon>Pseudomonadota</taxon>
        <taxon>Gammaproteobacteria</taxon>
        <taxon>Methylococcales</taxon>
        <taxon>Methylococcaceae</taxon>
        <taxon>Methylocaldum</taxon>
    </lineage>
</organism>
<protein>
    <submittedName>
        <fullName evidence="2">Cytochrome c class I</fullName>
    </submittedName>
</protein>
<dbReference type="SUPFAM" id="SSF46626">
    <property type="entry name" value="Cytochrome c"/>
    <property type="match status" value="1"/>
</dbReference>
<dbReference type="GO" id="GO:0009055">
    <property type="term" value="F:electron transfer activity"/>
    <property type="evidence" value="ECO:0007669"/>
    <property type="project" value="InterPro"/>
</dbReference>